<evidence type="ECO:0000313" key="9">
    <source>
        <dbReference type="WBParaSite" id="MCU_006673-RA"/>
    </source>
</evidence>
<organism evidence="9">
    <name type="scientific">Mesocestoides corti</name>
    <name type="common">Flatworm</name>
    <dbReference type="NCBI Taxonomy" id="53468"/>
    <lineage>
        <taxon>Eukaryota</taxon>
        <taxon>Metazoa</taxon>
        <taxon>Spiralia</taxon>
        <taxon>Lophotrochozoa</taxon>
        <taxon>Platyhelminthes</taxon>
        <taxon>Cestoda</taxon>
        <taxon>Eucestoda</taxon>
        <taxon>Cyclophyllidea</taxon>
        <taxon>Mesocestoididae</taxon>
        <taxon>Mesocestoides</taxon>
    </lineage>
</organism>
<comment type="subcellular location">
    <subcellularLocation>
        <location evidence="1 6 7">Nucleus</location>
    </subcellularLocation>
</comment>
<dbReference type="PROSITE" id="PS00027">
    <property type="entry name" value="HOMEOBOX_1"/>
    <property type="match status" value="1"/>
</dbReference>
<dbReference type="InterPro" id="IPR000047">
    <property type="entry name" value="HTH_motif"/>
</dbReference>
<evidence type="ECO:0000256" key="2">
    <source>
        <dbReference type="ARBA" id="ARBA00022473"/>
    </source>
</evidence>
<keyword evidence="5 6" id="KW-0539">Nucleus</keyword>
<evidence type="ECO:0000256" key="5">
    <source>
        <dbReference type="ARBA" id="ARBA00023242"/>
    </source>
</evidence>
<dbReference type="SUPFAM" id="SSF46689">
    <property type="entry name" value="Homeodomain-like"/>
    <property type="match status" value="1"/>
</dbReference>
<keyword evidence="3 6" id="KW-0238">DNA-binding</keyword>
<protein>
    <submittedName>
        <fullName evidence="9">Homeobox domain-containing protein</fullName>
    </submittedName>
</protein>
<keyword evidence="2" id="KW-0217">Developmental protein</keyword>
<feature type="DNA-binding region" description="Homeobox" evidence="6">
    <location>
        <begin position="63"/>
        <end position="122"/>
    </location>
</feature>
<dbReference type="GO" id="GO:0005634">
    <property type="term" value="C:nucleus"/>
    <property type="evidence" value="ECO:0007669"/>
    <property type="project" value="UniProtKB-SubCell"/>
</dbReference>
<reference evidence="9" key="1">
    <citation type="submission" date="2019-11" db="UniProtKB">
        <authorList>
            <consortium name="WormBaseParasite"/>
        </authorList>
    </citation>
    <scope>IDENTIFICATION</scope>
</reference>
<dbReference type="InterPro" id="IPR001356">
    <property type="entry name" value="HD"/>
</dbReference>
<dbReference type="Pfam" id="PF00046">
    <property type="entry name" value="Homeodomain"/>
    <property type="match status" value="1"/>
</dbReference>
<sequence length="128" mass="14902">PQCGHSYSKSAYAPPEQHNSFHNQDFLKSSYELLQMTASDFSKCLTLENHCGSRAPVPRPASSNTPRVNFSNHQLTELEKEFHFTHYLTRTRRSEIAGELGISETQVKIWFQNRRMKLKKRLKNHQLV</sequence>
<evidence type="ECO:0000256" key="6">
    <source>
        <dbReference type="PROSITE-ProRule" id="PRU00108"/>
    </source>
</evidence>
<dbReference type="PROSITE" id="PS50071">
    <property type="entry name" value="HOMEOBOX_2"/>
    <property type="match status" value="1"/>
</dbReference>
<evidence type="ECO:0000259" key="8">
    <source>
        <dbReference type="PROSITE" id="PS50071"/>
    </source>
</evidence>
<dbReference type="PRINTS" id="PR00031">
    <property type="entry name" value="HTHREPRESSR"/>
</dbReference>
<evidence type="ECO:0000256" key="4">
    <source>
        <dbReference type="ARBA" id="ARBA00023155"/>
    </source>
</evidence>
<dbReference type="InterPro" id="IPR009057">
    <property type="entry name" value="Homeodomain-like_sf"/>
</dbReference>
<dbReference type="InterPro" id="IPR020479">
    <property type="entry name" value="HD_metazoa"/>
</dbReference>
<dbReference type="AlphaFoldDB" id="A0A5K3FAQ0"/>
<evidence type="ECO:0000256" key="7">
    <source>
        <dbReference type="RuleBase" id="RU000682"/>
    </source>
</evidence>
<evidence type="ECO:0000256" key="1">
    <source>
        <dbReference type="ARBA" id="ARBA00004123"/>
    </source>
</evidence>
<dbReference type="InterPro" id="IPR017970">
    <property type="entry name" value="Homeobox_CS"/>
</dbReference>
<dbReference type="PRINTS" id="PR00024">
    <property type="entry name" value="HOMEOBOX"/>
</dbReference>
<keyword evidence="4 6" id="KW-0371">Homeobox</keyword>
<dbReference type="InterPro" id="IPR046327">
    <property type="entry name" value="HXA1/B1/D1"/>
</dbReference>
<dbReference type="CDD" id="cd00086">
    <property type="entry name" value="homeodomain"/>
    <property type="match status" value="1"/>
</dbReference>
<dbReference type="GO" id="GO:0000981">
    <property type="term" value="F:DNA-binding transcription factor activity, RNA polymerase II-specific"/>
    <property type="evidence" value="ECO:0007669"/>
    <property type="project" value="InterPro"/>
</dbReference>
<proteinExistence type="predicted"/>
<feature type="domain" description="Homeobox" evidence="8">
    <location>
        <begin position="61"/>
        <end position="121"/>
    </location>
</feature>
<evidence type="ECO:0000256" key="3">
    <source>
        <dbReference type="ARBA" id="ARBA00023125"/>
    </source>
</evidence>
<dbReference type="Gene3D" id="1.10.10.60">
    <property type="entry name" value="Homeodomain-like"/>
    <property type="match status" value="1"/>
</dbReference>
<dbReference type="PANTHER" id="PTHR45946:SF4">
    <property type="entry name" value="HOMEOBOX PROTEIN ROUGH-RELATED"/>
    <property type="match status" value="1"/>
</dbReference>
<accession>A0A5K3FAQ0</accession>
<dbReference type="WBParaSite" id="MCU_006673-RA">
    <property type="protein sequence ID" value="MCU_006673-RA"/>
    <property type="gene ID" value="MCU_006673"/>
</dbReference>
<dbReference type="GO" id="GO:0000978">
    <property type="term" value="F:RNA polymerase II cis-regulatory region sequence-specific DNA binding"/>
    <property type="evidence" value="ECO:0007669"/>
    <property type="project" value="TreeGrafter"/>
</dbReference>
<name>A0A5K3FAQ0_MESCO</name>
<dbReference type="PANTHER" id="PTHR45946">
    <property type="entry name" value="HOMEOBOX PROTEIN ROUGH-RELATED"/>
    <property type="match status" value="1"/>
</dbReference>
<dbReference type="SMART" id="SM00389">
    <property type="entry name" value="HOX"/>
    <property type="match status" value="1"/>
</dbReference>